<dbReference type="PANTHER" id="PTHR34310">
    <property type="entry name" value="DUF427 DOMAIN PROTEIN (AFU_ORTHOLOGUE AFUA_3G02220)"/>
    <property type="match status" value="1"/>
</dbReference>
<gene>
    <name evidence="2" type="ORF">N7G274_003463</name>
</gene>
<dbReference type="Proteomes" id="UP001590950">
    <property type="component" value="Unassembled WGS sequence"/>
</dbReference>
<evidence type="ECO:0000313" key="2">
    <source>
        <dbReference type="EMBL" id="KAL2043943.1"/>
    </source>
</evidence>
<accession>A0ABR4AKI5</accession>
<protein>
    <recommendedName>
        <fullName evidence="1">DUF427 domain-containing protein</fullName>
    </recommendedName>
</protein>
<name>A0ABR4AKI5_9LECA</name>
<dbReference type="InterPro" id="IPR038694">
    <property type="entry name" value="DUF427_sf"/>
</dbReference>
<dbReference type="InterPro" id="IPR007361">
    <property type="entry name" value="DUF427"/>
</dbReference>
<evidence type="ECO:0000259" key="1">
    <source>
        <dbReference type="Pfam" id="PF04248"/>
    </source>
</evidence>
<comment type="caution">
    <text evidence="2">The sequence shown here is derived from an EMBL/GenBank/DDBJ whole genome shotgun (WGS) entry which is preliminary data.</text>
</comment>
<sequence length="264" mass="30176">MGLNTWTEAVKTVTEFNMSSLTKLAQTLIANGPHKLEKTSRRVRGLYDSVYVFDTTGAHFVWEHPYYPHFYIPGVAVKHGILTKDEPVDKEESAFLATLKGHNKSTDRIIVFEKGALAGLVRFEFAALDGWFEEDMPIYVHPKDPYKRIDILPSSRTVTAKVDGVTIAESSNNMFLYETSLRTRQYLPKTAVRWEYITESKTTSGCPYKGVANYYNVVVNGKEYKDLIWWYKTPTAESAPIVGHICFYNEKCDIYIDGVKEEKE</sequence>
<feature type="domain" description="DUF427" evidence="1">
    <location>
        <begin position="158"/>
        <end position="250"/>
    </location>
</feature>
<dbReference type="EMBL" id="JBEFKJ010000010">
    <property type="protein sequence ID" value="KAL2043943.1"/>
    <property type="molecule type" value="Genomic_DNA"/>
</dbReference>
<dbReference type="Pfam" id="PF04248">
    <property type="entry name" value="NTP_transf_9"/>
    <property type="match status" value="1"/>
</dbReference>
<keyword evidence="3" id="KW-1185">Reference proteome</keyword>
<reference evidence="2 3" key="1">
    <citation type="submission" date="2024-09" db="EMBL/GenBank/DDBJ databases">
        <title>Rethinking Asexuality: The Enigmatic Case of Functional Sexual Genes in Lepraria (Stereocaulaceae).</title>
        <authorList>
            <person name="Doellman M."/>
            <person name="Sun Y."/>
            <person name="Barcenas-Pena A."/>
            <person name="Lumbsch H.T."/>
            <person name="Grewe F."/>
        </authorList>
    </citation>
    <scope>NUCLEOTIDE SEQUENCE [LARGE SCALE GENOMIC DNA]</scope>
    <source>
        <strain evidence="2 3">Mercado 3170</strain>
    </source>
</reference>
<dbReference type="Gene3D" id="2.170.150.40">
    <property type="entry name" value="Domain of unknown function (DUF427)"/>
    <property type="match status" value="2"/>
</dbReference>
<dbReference type="PANTHER" id="PTHR34310:SF9">
    <property type="entry name" value="BLR5716 PROTEIN"/>
    <property type="match status" value="1"/>
</dbReference>
<proteinExistence type="predicted"/>
<organism evidence="2 3">
    <name type="scientific">Stereocaulon virgatum</name>
    <dbReference type="NCBI Taxonomy" id="373712"/>
    <lineage>
        <taxon>Eukaryota</taxon>
        <taxon>Fungi</taxon>
        <taxon>Dikarya</taxon>
        <taxon>Ascomycota</taxon>
        <taxon>Pezizomycotina</taxon>
        <taxon>Lecanoromycetes</taxon>
        <taxon>OSLEUM clade</taxon>
        <taxon>Lecanoromycetidae</taxon>
        <taxon>Lecanorales</taxon>
        <taxon>Lecanorineae</taxon>
        <taxon>Stereocaulaceae</taxon>
        <taxon>Stereocaulon</taxon>
    </lineage>
</organism>
<evidence type="ECO:0000313" key="3">
    <source>
        <dbReference type="Proteomes" id="UP001590950"/>
    </source>
</evidence>